<dbReference type="Gene3D" id="1.20.1250.20">
    <property type="entry name" value="MFS general substrate transporter like domains"/>
    <property type="match status" value="2"/>
</dbReference>
<dbReference type="GO" id="GO:0016020">
    <property type="term" value="C:membrane"/>
    <property type="evidence" value="ECO:0007669"/>
    <property type="project" value="UniProtKB-SubCell"/>
</dbReference>
<dbReference type="InterPro" id="IPR036259">
    <property type="entry name" value="MFS_trans_sf"/>
</dbReference>
<keyword evidence="2" id="KW-0812">Transmembrane</keyword>
<evidence type="ECO:0000313" key="5">
    <source>
        <dbReference type="EMBL" id="EKC25692.1"/>
    </source>
</evidence>
<sequence length="488" mass="54987">METDLKIMNEDKVDEKRELDEDYVYGRWGSYQTLQFAFLLFHLWQAGFQLLIGVFIAYRPGFECAAPTNVNHSLYNESNYVIYEKCQIKLYNNDTNGLELKSVQGCTNGYKYLLDKESTIVTEFDLICDKSSLAELIQTLVMAGQLVGAAFASSLSDRLGRKTVHLCSNLMILILGISVAFAPNYTTLAIMKFILGVFQQGIVMSGSEHDVNVYKACSTERVLAKIIFCRVQDESLRWLIANGKTNEVDKILHKVAKWNKLNYGELKKNVTRKIKLSKTKKPDVEESLLENVDKSLTVEKYSILTILQNKSVLLITMLMFGRRTATIFFHTITGSSLALATLLNYFSGGNETLKMLSIIATFAGKMSVTGSFSVLFLFTPELYPTNLRNVGIGMCSTFSRIGAMISPFAGLLALHIPWAPGTIFASMCFIVTVIALYLPETRGMDLLQTLDEVKVWYAEHSGFRLKKGRTKNKLESEIEKVYKKESKR</sequence>
<reference evidence="5" key="1">
    <citation type="journal article" date="2012" name="Nature">
        <title>The oyster genome reveals stress adaptation and complexity of shell formation.</title>
        <authorList>
            <person name="Zhang G."/>
            <person name="Fang X."/>
            <person name="Guo X."/>
            <person name="Li L."/>
            <person name="Luo R."/>
            <person name="Xu F."/>
            <person name="Yang P."/>
            <person name="Zhang L."/>
            <person name="Wang X."/>
            <person name="Qi H."/>
            <person name="Xiong Z."/>
            <person name="Que H."/>
            <person name="Xie Y."/>
            <person name="Holland P.W."/>
            <person name="Paps J."/>
            <person name="Zhu Y."/>
            <person name="Wu F."/>
            <person name="Chen Y."/>
            <person name="Wang J."/>
            <person name="Peng C."/>
            <person name="Meng J."/>
            <person name="Yang L."/>
            <person name="Liu J."/>
            <person name="Wen B."/>
            <person name="Zhang N."/>
            <person name="Huang Z."/>
            <person name="Zhu Q."/>
            <person name="Feng Y."/>
            <person name="Mount A."/>
            <person name="Hedgecock D."/>
            <person name="Xu Z."/>
            <person name="Liu Y."/>
            <person name="Domazet-Loso T."/>
            <person name="Du Y."/>
            <person name="Sun X."/>
            <person name="Zhang S."/>
            <person name="Liu B."/>
            <person name="Cheng P."/>
            <person name="Jiang X."/>
            <person name="Li J."/>
            <person name="Fan D."/>
            <person name="Wang W."/>
            <person name="Fu W."/>
            <person name="Wang T."/>
            <person name="Wang B."/>
            <person name="Zhang J."/>
            <person name="Peng Z."/>
            <person name="Li Y."/>
            <person name="Li N."/>
            <person name="Wang J."/>
            <person name="Chen M."/>
            <person name="He Y."/>
            <person name="Tan F."/>
            <person name="Song X."/>
            <person name="Zheng Q."/>
            <person name="Huang R."/>
            <person name="Yang H."/>
            <person name="Du X."/>
            <person name="Chen L."/>
            <person name="Yang M."/>
            <person name="Gaffney P.M."/>
            <person name="Wang S."/>
            <person name="Luo L."/>
            <person name="She Z."/>
            <person name="Ming Y."/>
            <person name="Huang W."/>
            <person name="Zhang S."/>
            <person name="Huang B."/>
            <person name="Zhang Y."/>
            <person name="Qu T."/>
            <person name="Ni P."/>
            <person name="Miao G."/>
            <person name="Wang J."/>
            <person name="Wang Q."/>
            <person name="Steinberg C.E."/>
            <person name="Wang H."/>
            <person name="Li N."/>
            <person name="Qian L."/>
            <person name="Zhang G."/>
            <person name="Li Y."/>
            <person name="Yang H."/>
            <person name="Liu X."/>
            <person name="Wang J."/>
            <person name="Yin Y."/>
            <person name="Wang J."/>
        </authorList>
    </citation>
    <scope>NUCLEOTIDE SEQUENCE [LARGE SCALE GENOMIC DNA]</scope>
    <source>
        <strain evidence="5">05x7-T-G4-1.051#20</strain>
    </source>
</reference>
<evidence type="ECO:0000256" key="3">
    <source>
        <dbReference type="ARBA" id="ARBA00022989"/>
    </source>
</evidence>
<dbReference type="EMBL" id="JH815978">
    <property type="protein sequence ID" value="EKC25692.1"/>
    <property type="molecule type" value="Genomic_DNA"/>
</dbReference>
<dbReference type="HOGENOM" id="CLU_001265_33_4_1"/>
<keyword evidence="3" id="KW-1133">Transmembrane helix</keyword>
<dbReference type="AlphaFoldDB" id="K1PNQ9"/>
<name>K1PNQ9_MAGGI</name>
<organism evidence="5">
    <name type="scientific">Magallana gigas</name>
    <name type="common">Pacific oyster</name>
    <name type="synonym">Crassostrea gigas</name>
    <dbReference type="NCBI Taxonomy" id="29159"/>
    <lineage>
        <taxon>Eukaryota</taxon>
        <taxon>Metazoa</taxon>
        <taxon>Spiralia</taxon>
        <taxon>Lophotrochozoa</taxon>
        <taxon>Mollusca</taxon>
        <taxon>Bivalvia</taxon>
        <taxon>Autobranchia</taxon>
        <taxon>Pteriomorphia</taxon>
        <taxon>Ostreida</taxon>
        <taxon>Ostreoidea</taxon>
        <taxon>Ostreidae</taxon>
        <taxon>Magallana</taxon>
    </lineage>
</organism>
<keyword evidence="4" id="KW-0472">Membrane</keyword>
<dbReference type="InParanoid" id="K1PNQ9"/>
<protein>
    <submittedName>
        <fullName evidence="5">Solute carrier family 22 member 16</fullName>
    </submittedName>
</protein>
<comment type="subcellular location">
    <subcellularLocation>
        <location evidence="1">Membrane</location>
        <topology evidence="1">Multi-pass membrane protein</topology>
    </subcellularLocation>
</comment>
<gene>
    <name evidence="5" type="ORF">CGI_10017627</name>
</gene>
<dbReference type="SUPFAM" id="SSF103473">
    <property type="entry name" value="MFS general substrate transporter"/>
    <property type="match status" value="1"/>
</dbReference>
<evidence type="ECO:0000256" key="4">
    <source>
        <dbReference type="ARBA" id="ARBA00023136"/>
    </source>
</evidence>
<evidence type="ECO:0000256" key="1">
    <source>
        <dbReference type="ARBA" id="ARBA00004141"/>
    </source>
</evidence>
<accession>K1PNQ9</accession>
<evidence type="ECO:0000256" key="2">
    <source>
        <dbReference type="ARBA" id="ARBA00022692"/>
    </source>
</evidence>
<proteinExistence type="predicted"/>
<dbReference type="GO" id="GO:0022857">
    <property type="term" value="F:transmembrane transporter activity"/>
    <property type="evidence" value="ECO:0007669"/>
    <property type="project" value="InterPro"/>
</dbReference>
<dbReference type="Pfam" id="PF00083">
    <property type="entry name" value="Sugar_tr"/>
    <property type="match status" value="1"/>
</dbReference>
<dbReference type="PANTHER" id="PTHR24064">
    <property type="entry name" value="SOLUTE CARRIER FAMILY 22 MEMBER"/>
    <property type="match status" value="1"/>
</dbReference>
<dbReference type="InterPro" id="IPR005828">
    <property type="entry name" value="MFS_sugar_transport-like"/>
</dbReference>